<evidence type="ECO:0000313" key="2">
    <source>
        <dbReference type="Proteomes" id="UP000836841"/>
    </source>
</evidence>
<dbReference type="InterPro" id="IPR035979">
    <property type="entry name" value="RBD_domain_sf"/>
</dbReference>
<reference evidence="1 2" key="1">
    <citation type="submission" date="2022-03" db="EMBL/GenBank/DDBJ databases">
        <authorList>
            <person name="Nunn A."/>
            <person name="Chopra R."/>
            <person name="Nunn A."/>
            <person name="Contreras Garrido A."/>
        </authorList>
    </citation>
    <scope>NUCLEOTIDE SEQUENCE [LARGE SCALE GENOMIC DNA]</scope>
</reference>
<dbReference type="GO" id="GO:0003676">
    <property type="term" value="F:nucleic acid binding"/>
    <property type="evidence" value="ECO:0007669"/>
    <property type="project" value="InterPro"/>
</dbReference>
<accession>A0AAU9R566</accession>
<dbReference type="Proteomes" id="UP000836841">
    <property type="component" value="Chromosome 1"/>
</dbReference>
<keyword evidence="2" id="KW-1185">Reference proteome</keyword>
<evidence type="ECO:0008006" key="3">
    <source>
        <dbReference type="Google" id="ProtNLM"/>
    </source>
</evidence>
<dbReference type="SUPFAM" id="SSF54928">
    <property type="entry name" value="RNA-binding domain, RBD"/>
    <property type="match status" value="1"/>
</dbReference>
<dbReference type="InterPro" id="IPR012677">
    <property type="entry name" value="Nucleotide-bd_a/b_plait_sf"/>
</dbReference>
<dbReference type="EMBL" id="OU466857">
    <property type="protein sequence ID" value="CAH2033804.1"/>
    <property type="molecule type" value="Genomic_DNA"/>
</dbReference>
<organism evidence="1 2">
    <name type="scientific">Thlaspi arvense</name>
    <name type="common">Field penny-cress</name>
    <dbReference type="NCBI Taxonomy" id="13288"/>
    <lineage>
        <taxon>Eukaryota</taxon>
        <taxon>Viridiplantae</taxon>
        <taxon>Streptophyta</taxon>
        <taxon>Embryophyta</taxon>
        <taxon>Tracheophyta</taxon>
        <taxon>Spermatophyta</taxon>
        <taxon>Magnoliopsida</taxon>
        <taxon>eudicotyledons</taxon>
        <taxon>Gunneridae</taxon>
        <taxon>Pentapetalae</taxon>
        <taxon>rosids</taxon>
        <taxon>malvids</taxon>
        <taxon>Brassicales</taxon>
        <taxon>Brassicaceae</taxon>
        <taxon>Thlaspideae</taxon>
        <taxon>Thlaspi</taxon>
    </lineage>
</organism>
<proteinExistence type="predicted"/>
<gene>
    <name evidence="1" type="ORF">TAV2_LOCUS1061</name>
</gene>
<sequence>MDESDKTGMKLKGSDAAIPKPKARDIGRIDVTGFDRGVPREDVESALREHFAACGKITDVYVYAGGSRALVYFVGEGAVDKALKLNGSDVGGLGKSVLRLIRLTTTIVRGYDTSLSDTEIEMAVRELLSSCGEVREVCVAKRGYTALSIKGFEAPEKALELNGSYIGRSKGILAPDLIHLIAKNKKMTAK</sequence>
<name>A0AAU9R566_THLAR</name>
<dbReference type="Gene3D" id="3.30.70.330">
    <property type="match status" value="1"/>
</dbReference>
<protein>
    <recommendedName>
        <fullName evidence="3">RRM domain-containing protein</fullName>
    </recommendedName>
</protein>
<evidence type="ECO:0000313" key="1">
    <source>
        <dbReference type="EMBL" id="CAH2033804.1"/>
    </source>
</evidence>
<dbReference type="AlphaFoldDB" id="A0AAU9R566"/>